<sequence>MKPFQIPLFALLLQTCLAKGVGVMEVDKHPEISDDGRYMSYSGPDCEPSKKRWGCTVNCKKKDGTVWSLAEDGDQEYASCCLPDQHLSGSNSTEWLCCAGEHEVAGSEDVGYSCCPTGFSFDGERCKEKKKCSNGKRLVNGKCVCPKGTTEADDGTCQKDEKECTSGLETGKCYTFLASNGHYLGMYKDKWYQAAGDDVDQRYGKFQLCKDEKCKPGQPVNPSDAVYIRDIYGHKPDGKNARQWLNHKSHGHHIGSTSDFEEAGEFSLSKWPCGKYCLSGFEDGVGPTCPNSHPSITFWSKDPQMCVPFELTEVPCDIKSDKNNCIWTNGDQCCDKVHCPAKAA</sequence>
<dbReference type="OrthoDB" id="4662630at2759"/>
<feature type="signal peptide" evidence="1">
    <location>
        <begin position="1"/>
        <end position="18"/>
    </location>
</feature>
<organism evidence="2 3">
    <name type="scientific">Aspergillus sclerotialis</name>
    <dbReference type="NCBI Taxonomy" id="2070753"/>
    <lineage>
        <taxon>Eukaryota</taxon>
        <taxon>Fungi</taxon>
        <taxon>Dikarya</taxon>
        <taxon>Ascomycota</taxon>
        <taxon>Pezizomycotina</taxon>
        <taxon>Eurotiomycetes</taxon>
        <taxon>Eurotiomycetidae</taxon>
        <taxon>Eurotiales</taxon>
        <taxon>Aspergillaceae</taxon>
        <taxon>Aspergillus</taxon>
        <taxon>Aspergillus subgen. Polypaecilum</taxon>
    </lineage>
</organism>
<evidence type="ECO:0000313" key="2">
    <source>
        <dbReference type="EMBL" id="RJE26902.1"/>
    </source>
</evidence>
<evidence type="ECO:0000256" key="1">
    <source>
        <dbReference type="SAM" id="SignalP"/>
    </source>
</evidence>
<proteinExistence type="predicted"/>
<dbReference type="EMBL" id="MVGC01000013">
    <property type="protein sequence ID" value="RJE26902.1"/>
    <property type="molecule type" value="Genomic_DNA"/>
</dbReference>
<keyword evidence="3" id="KW-1185">Reference proteome</keyword>
<reference evidence="3" key="1">
    <citation type="submission" date="2017-02" db="EMBL/GenBank/DDBJ databases">
        <authorList>
            <person name="Tafer H."/>
            <person name="Lopandic K."/>
        </authorList>
    </citation>
    <scope>NUCLEOTIDE SEQUENCE [LARGE SCALE GENOMIC DNA]</scope>
    <source>
        <strain evidence="3">CBS 366.77</strain>
    </source>
</reference>
<protein>
    <submittedName>
        <fullName evidence="2">Cysteine-rich secreted protein</fullName>
    </submittedName>
</protein>
<gene>
    <name evidence="2" type="ORF">PHISCL_00814</name>
</gene>
<comment type="caution">
    <text evidence="2">The sequence shown here is derived from an EMBL/GenBank/DDBJ whole genome shotgun (WGS) entry which is preliminary data.</text>
</comment>
<name>A0A3A2ZUT1_9EURO</name>
<dbReference type="Proteomes" id="UP000266188">
    <property type="component" value="Unassembled WGS sequence"/>
</dbReference>
<dbReference type="AlphaFoldDB" id="A0A3A2ZUT1"/>
<keyword evidence="1" id="KW-0732">Signal</keyword>
<accession>A0A3A2ZUT1</accession>
<evidence type="ECO:0000313" key="3">
    <source>
        <dbReference type="Proteomes" id="UP000266188"/>
    </source>
</evidence>
<dbReference type="STRING" id="2070753.A0A3A2ZUT1"/>
<feature type="chain" id="PRO_5017185366" evidence="1">
    <location>
        <begin position="19"/>
        <end position="344"/>
    </location>
</feature>